<dbReference type="InterPro" id="IPR013216">
    <property type="entry name" value="Methyltransf_11"/>
</dbReference>
<reference evidence="2" key="2">
    <citation type="submission" date="2020-09" db="EMBL/GenBank/DDBJ databases">
        <authorList>
            <person name="Sun Q."/>
            <person name="Zhou Y."/>
        </authorList>
    </citation>
    <scope>NUCLEOTIDE SEQUENCE</scope>
    <source>
        <strain evidence="2">CGMCC 1.15760</strain>
    </source>
</reference>
<accession>A0A917G6B9</accession>
<reference evidence="2" key="1">
    <citation type="journal article" date="2014" name="Int. J. Syst. Evol. Microbiol.">
        <title>Complete genome sequence of Corynebacterium casei LMG S-19264T (=DSM 44701T), isolated from a smear-ripened cheese.</title>
        <authorList>
            <consortium name="US DOE Joint Genome Institute (JGI-PGF)"/>
            <person name="Walter F."/>
            <person name="Albersmeier A."/>
            <person name="Kalinowski J."/>
            <person name="Ruckert C."/>
        </authorList>
    </citation>
    <scope>NUCLEOTIDE SEQUENCE</scope>
    <source>
        <strain evidence="2">CGMCC 1.15760</strain>
    </source>
</reference>
<dbReference type="Gene3D" id="3.40.50.150">
    <property type="entry name" value="Vaccinia Virus protein VP39"/>
    <property type="match status" value="1"/>
</dbReference>
<feature type="domain" description="Methyltransferase type 11" evidence="1">
    <location>
        <begin position="49"/>
        <end position="141"/>
    </location>
</feature>
<name>A0A917G6B9_9BACI</name>
<keyword evidence="2" id="KW-0489">Methyltransferase</keyword>
<proteinExistence type="predicted"/>
<evidence type="ECO:0000313" key="3">
    <source>
        <dbReference type="Proteomes" id="UP000616608"/>
    </source>
</evidence>
<dbReference type="AlphaFoldDB" id="A0A917G6B9"/>
<dbReference type="EMBL" id="BMJT01000005">
    <property type="protein sequence ID" value="GGG24026.1"/>
    <property type="molecule type" value="Genomic_DNA"/>
</dbReference>
<keyword evidence="2" id="KW-0808">Transferase</keyword>
<evidence type="ECO:0000259" key="1">
    <source>
        <dbReference type="Pfam" id="PF08241"/>
    </source>
</evidence>
<dbReference type="GO" id="GO:0008757">
    <property type="term" value="F:S-adenosylmethionine-dependent methyltransferase activity"/>
    <property type="evidence" value="ECO:0007669"/>
    <property type="project" value="InterPro"/>
</dbReference>
<dbReference type="Pfam" id="PF08241">
    <property type="entry name" value="Methyltransf_11"/>
    <property type="match status" value="1"/>
</dbReference>
<comment type="caution">
    <text evidence="2">The sequence shown here is derived from an EMBL/GenBank/DDBJ whole genome shotgun (WGS) entry which is preliminary data.</text>
</comment>
<dbReference type="SUPFAM" id="SSF53335">
    <property type="entry name" value="S-adenosyl-L-methionine-dependent methyltransferases"/>
    <property type="match status" value="1"/>
</dbReference>
<organism evidence="2 3">
    <name type="scientific">Lysinibacillus alkalisoli</name>
    <dbReference type="NCBI Taxonomy" id="1911548"/>
    <lineage>
        <taxon>Bacteria</taxon>
        <taxon>Bacillati</taxon>
        <taxon>Bacillota</taxon>
        <taxon>Bacilli</taxon>
        <taxon>Bacillales</taxon>
        <taxon>Bacillaceae</taxon>
        <taxon>Lysinibacillus</taxon>
    </lineage>
</organism>
<dbReference type="InterPro" id="IPR029063">
    <property type="entry name" value="SAM-dependent_MTases_sf"/>
</dbReference>
<gene>
    <name evidence="2" type="ORF">GCM10007425_18110</name>
</gene>
<dbReference type="GO" id="GO:0032259">
    <property type="term" value="P:methylation"/>
    <property type="evidence" value="ECO:0007669"/>
    <property type="project" value="UniProtKB-KW"/>
</dbReference>
<dbReference type="Proteomes" id="UP000616608">
    <property type="component" value="Unassembled WGS sequence"/>
</dbReference>
<sequence length="258" mass="28967">MSLHTDYEKMPGHWLLAQLGKTVLRPGGIELTKDMLTQLHITANDHVVEFAPGLGVTAKLTLQQNPTYTAIEQNEEAAKQVRTYLQAPKEQCLIGTAENINLPSNSATIVYGEAMLTMQSAKQKTTIIQEAHRILQPGGLYGIHEMSLTTKTIEDNVADVIRKDLIDAIRVNATPLLADEWQNILIAQGFEILYVKQVPMHLLQPKRLVQDEGMFGVMKIAKNVIINPKARKRVIKMKNTFTKYEPYLQGICIVARRL</sequence>
<protein>
    <submittedName>
        <fullName evidence="2">Methyltransferase</fullName>
    </submittedName>
</protein>
<keyword evidence="3" id="KW-1185">Reference proteome</keyword>
<evidence type="ECO:0000313" key="2">
    <source>
        <dbReference type="EMBL" id="GGG24026.1"/>
    </source>
</evidence>